<dbReference type="OrthoDB" id="9815829at2"/>
<organism evidence="2 3">
    <name type="scientific">Chitinophaga rupis</name>
    <dbReference type="NCBI Taxonomy" id="573321"/>
    <lineage>
        <taxon>Bacteria</taxon>
        <taxon>Pseudomonadati</taxon>
        <taxon>Bacteroidota</taxon>
        <taxon>Chitinophagia</taxon>
        <taxon>Chitinophagales</taxon>
        <taxon>Chitinophagaceae</taxon>
        <taxon>Chitinophaga</taxon>
    </lineage>
</organism>
<protein>
    <submittedName>
        <fullName evidence="2">Glycosyltransferase involved in cell wall bisynthesis</fullName>
    </submittedName>
</protein>
<dbReference type="SUPFAM" id="SSF53448">
    <property type="entry name" value="Nucleotide-diphospho-sugar transferases"/>
    <property type="match status" value="1"/>
</dbReference>
<reference evidence="2 3" key="1">
    <citation type="submission" date="2016-10" db="EMBL/GenBank/DDBJ databases">
        <authorList>
            <person name="de Groot N.N."/>
        </authorList>
    </citation>
    <scope>NUCLEOTIDE SEQUENCE [LARGE SCALE GENOMIC DNA]</scope>
    <source>
        <strain evidence="2 3">DSM 21039</strain>
    </source>
</reference>
<gene>
    <name evidence="2" type="ORF">SAMN04488505_1011308</name>
</gene>
<sequence length="295" mass="34113">MEFGNKPFFSVIIPTYNRADVLDRCLAALTKQTYQHFEVIVCDDGSKDNTPVIIEKYKPLLLLQYVYSENWGGPARPRNTGIKMAKAEWLCFLDSDDWWYANKLEKILPHCTQDYDFIYHDFDIYVKGQPTKRRIKGRALKNPVFEDLFINDNSVANSGVCARKAVIEAAGGFAEDRDLIAVEDYDLWLKCARLTEKFQYIPERLGGYDINSDNITSADMRQIYRIDKLFSCHTQFLEPGKIKAATINWSYKKGLVYQNMPDVNAARKYFLKAMRSQLPAIKLKALLRFLSLIIK</sequence>
<evidence type="ECO:0000259" key="1">
    <source>
        <dbReference type="Pfam" id="PF00535"/>
    </source>
</evidence>
<dbReference type="InterPro" id="IPR029044">
    <property type="entry name" value="Nucleotide-diphossugar_trans"/>
</dbReference>
<keyword evidence="3" id="KW-1185">Reference proteome</keyword>
<dbReference type="STRING" id="573321.SAMN04488505_1011308"/>
<dbReference type="RefSeq" id="WP_089907698.1">
    <property type="nucleotide sequence ID" value="NZ_FOBB01000001.1"/>
</dbReference>
<dbReference type="Pfam" id="PF00535">
    <property type="entry name" value="Glycos_transf_2"/>
    <property type="match status" value="1"/>
</dbReference>
<name>A0A1H7LPU8_9BACT</name>
<dbReference type="Proteomes" id="UP000198984">
    <property type="component" value="Unassembled WGS sequence"/>
</dbReference>
<proteinExistence type="predicted"/>
<evidence type="ECO:0000313" key="2">
    <source>
        <dbReference type="EMBL" id="SEL00961.1"/>
    </source>
</evidence>
<evidence type="ECO:0000313" key="3">
    <source>
        <dbReference type="Proteomes" id="UP000198984"/>
    </source>
</evidence>
<feature type="domain" description="Glycosyltransferase 2-like" evidence="1">
    <location>
        <begin position="10"/>
        <end position="150"/>
    </location>
</feature>
<dbReference type="PANTHER" id="PTHR22916">
    <property type="entry name" value="GLYCOSYLTRANSFERASE"/>
    <property type="match status" value="1"/>
</dbReference>
<dbReference type="AlphaFoldDB" id="A0A1H7LPU8"/>
<dbReference type="InterPro" id="IPR001173">
    <property type="entry name" value="Glyco_trans_2-like"/>
</dbReference>
<dbReference type="EMBL" id="FOBB01000001">
    <property type="protein sequence ID" value="SEL00961.1"/>
    <property type="molecule type" value="Genomic_DNA"/>
</dbReference>
<dbReference type="Gene3D" id="3.90.550.10">
    <property type="entry name" value="Spore Coat Polysaccharide Biosynthesis Protein SpsA, Chain A"/>
    <property type="match status" value="1"/>
</dbReference>
<dbReference type="PANTHER" id="PTHR22916:SF3">
    <property type="entry name" value="UDP-GLCNAC:BETAGAL BETA-1,3-N-ACETYLGLUCOSAMINYLTRANSFERASE-LIKE PROTEIN 1"/>
    <property type="match status" value="1"/>
</dbReference>
<dbReference type="GO" id="GO:0016758">
    <property type="term" value="F:hexosyltransferase activity"/>
    <property type="evidence" value="ECO:0007669"/>
    <property type="project" value="UniProtKB-ARBA"/>
</dbReference>
<keyword evidence="2" id="KW-0808">Transferase</keyword>
<accession>A0A1H7LPU8</accession>